<protein>
    <submittedName>
        <fullName evidence="6">Integrase family protein</fullName>
    </submittedName>
</protein>
<dbReference type="OrthoDB" id="5391994at2"/>
<dbReference type="PROSITE" id="PS51898">
    <property type="entry name" value="TYR_RECOMBINASE"/>
    <property type="match status" value="1"/>
</dbReference>
<dbReference type="InterPro" id="IPR011010">
    <property type="entry name" value="DNA_brk_join_enz"/>
</dbReference>
<dbReference type="SUPFAM" id="SSF56349">
    <property type="entry name" value="DNA breaking-rejoining enzymes"/>
    <property type="match status" value="1"/>
</dbReference>
<gene>
    <name evidence="6" type="ORF">Thini_1953</name>
</gene>
<evidence type="ECO:0000313" key="7">
    <source>
        <dbReference type="Proteomes" id="UP000005317"/>
    </source>
</evidence>
<name>A0A656HH53_THINJ</name>
<reference evidence="7" key="1">
    <citation type="journal article" date="2011" name="Stand. Genomic Sci.">
        <title>Genome sequence of the filamentous, gliding Thiothrix nivea neotype strain (JP2(T)).</title>
        <authorList>
            <person name="Lapidus A."/>
            <person name="Nolan M."/>
            <person name="Lucas S."/>
            <person name="Glavina Del Rio T."/>
            <person name="Tice H."/>
            <person name="Cheng J.F."/>
            <person name="Tapia R."/>
            <person name="Han C."/>
            <person name="Goodwin L."/>
            <person name="Pitluck S."/>
            <person name="Liolios K."/>
            <person name="Pagani I."/>
            <person name="Ivanova N."/>
            <person name="Huntemann M."/>
            <person name="Mavromatis K."/>
            <person name="Mikhailova N."/>
            <person name="Pati A."/>
            <person name="Chen A."/>
            <person name="Palaniappan K."/>
            <person name="Land M."/>
            <person name="Brambilla E.M."/>
            <person name="Rohde M."/>
            <person name="Abt B."/>
            <person name="Verbarg S."/>
            <person name="Goker M."/>
            <person name="Bristow J."/>
            <person name="Eisen J.A."/>
            <person name="Markowitz V."/>
            <person name="Hugenholtz P."/>
            <person name="Kyrpides N.C."/>
            <person name="Klenk H.P."/>
            <person name="Woyke T."/>
        </authorList>
    </citation>
    <scope>NUCLEOTIDE SEQUENCE [LARGE SCALE GENOMIC DNA]</scope>
    <source>
        <strain evidence="7">ATCC 35100 / DSM 5205 / JP2</strain>
    </source>
</reference>
<evidence type="ECO:0000256" key="2">
    <source>
        <dbReference type="ARBA" id="ARBA00022908"/>
    </source>
</evidence>
<keyword evidence="4" id="KW-0233">DNA recombination</keyword>
<dbReference type="EMBL" id="JH651384">
    <property type="protein sequence ID" value="EIJ34529.1"/>
    <property type="molecule type" value="Genomic_DNA"/>
</dbReference>
<dbReference type="Gene3D" id="1.10.443.10">
    <property type="entry name" value="Intergrase catalytic core"/>
    <property type="match status" value="1"/>
</dbReference>
<dbReference type="Proteomes" id="UP000005317">
    <property type="component" value="Unassembled WGS sequence"/>
</dbReference>
<accession>A0A656HH53</accession>
<dbReference type="GO" id="GO:0003677">
    <property type="term" value="F:DNA binding"/>
    <property type="evidence" value="ECO:0007669"/>
    <property type="project" value="UniProtKB-KW"/>
</dbReference>
<keyword evidence="7" id="KW-1185">Reference proteome</keyword>
<dbReference type="InterPro" id="IPR010998">
    <property type="entry name" value="Integrase_recombinase_N"/>
</dbReference>
<organism evidence="6 7">
    <name type="scientific">Thiothrix nivea (strain ATCC 35100 / DSM 5205 / JP2)</name>
    <dbReference type="NCBI Taxonomy" id="870187"/>
    <lineage>
        <taxon>Bacteria</taxon>
        <taxon>Pseudomonadati</taxon>
        <taxon>Pseudomonadota</taxon>
        <taxon>Gammaproteobacteria</taxon>
        <taxon>Thiotrichales</taxon>
        <taxon>Thiotrichaceae</taxon>
        <taxon>Thiothrix</taxon>
    </lineage>
</organism>
<evidence type="ECO:0000256" key="3">
    <source>
        <dbReference type="ARBA" id="ARBA00023125"/>
    </source>
</evidence>
<dbReference type="CDD" id="cd00796">
    <property type="entry name" value="INT_Rci_Hp1_C"/>
    <property type="match status" value="1"/>
</dbReference>
<dbReference type="AlphaFoldDB" id="A0A656HH53"/>
<dbReference type="InterPro" id="IPR025166">
    <property type="entry name" value="Integrase_DNA_bind_dom"/>
</dbReference>
<sequence>MQTEKKARLTETLIKSLAYSGDKTKNERDVWWDTELSGFGIRIYPTGKKSFIIMYWHNRRKRLKTIGQHGTLTLVQARERAQRDLVGLLDDIDPLAARDLKRESGTFAEFADSFVERYLKPHNPGSWDSSYSRIHKYLIPRFGKRLMISITHDDVAQLHLDIGKTQQPTANRLVKLLSVMFREAKKWGVVPKTFENPAREISFYKEEGRDRYVTPEELPKLIAAIEQEEIHVSSAFWLYLLTGLRKSELRTAKWEQIDFNTKQIVLPKTKNGKPHYLPLTTEAMAVLENIPRLEGNPHIFPGQKEGQPLYDLKKPWERIRARSGLTDIRIHDLRHTIASWLVQGGNSLYLVGKILNHKDLRTTERYARFAQDNLREALEATGKRITGVAGKSAGAEILPIHKTNAK</sequence>
<dbReference type="PANTHER" id="PTHR30629">
    <property type="entry name" value="PROPHAGE INTEGRASE"/>
    <property type="match status" value="1"/>
</dbReference>
<dbReference type="Pfam" id="PF13356">
    <property type="entry name" value="Arm-DNA-bind_3"/>
    <property type="match status" value="1"/>
</dbReference>
<dbReference type="InterPro" id="IPR038488">
    <property type="entry name" value="Integrase_DNA-bd_sf"/>
</dbReference>
<evidence type="ECO:0000256" key="4">
    <source>
        <dbReference type="ARBA" id="ARBA00023172"/>
    </source>
</evidence>
<evidence type="ECO:0000256" key="1">
    <source>
        <dbReference type="ARBA" id="ARBA00008857"/>
    </source>
</evidence>
<dbReference type="InterPro" id="IPR002104">
    <property type="entry name" value="Integrase_catalytic"/>
</dbReference>
<comment type="similarity">
    <text evidence="1">Belongs to the 'phage' integrase family.</text>
</comment>
<dbReference type="InterPro" id="IPR050808">
    <property type="entry name" value="Phage_Integrase"/>
</dbReference>
<dbReference type="PANTHER" id="PTHR30629:SF2">
    <property type="entry name" value="PROPHAGE INTEGRASE INTS-RELATED"/>
    <property type="match status" value="1"/>
</dbReference>
<dbReference type="GO" id="GO:0015074">
    <property type="term" value="P:DNA integration"/>
    <property type="evidence" value="ECO:0007669"/>
    <property type="project" value="UniProtKB-KW"/>
</dbReference>
<dbReference type="GO" id="GO:0006310">
    <property type="term" value="P:DNA recombination"/>
    <property type="evidence" value="ECO:0007669"/>
    <property type="project" value="UniProtKB-KW"/>
</dbReference>
<evidence type="ECO:0000259" key="5">
    <source>
        <dbReference type="PROSITE" id="PS51898"/>
    </source>
</evidence>
<dbReference type="Pfam" id="PF00589">
    <property type="entry name" value="Phage_integrase"/>
    <property type="match status" value="1"/>
</dbReference>
<keyword evidence="2" id="KW-0229">DNA integration</keyword>
<dbReference type="Gene3D" id="3.30.160.390">
    <property type="entry name" value="Integrase, DNA-binding domain"/>
    <property type="match status" value="1"/>
</dbReference>
<feature type="domain" description="Tyr recombinase" evidence="5">
    <location>
        <begin position="208"/>
        <end position="379"/>
    </location>
</feature>
<keyword evidence="3" id="KW-0238">DNA-binding</keyword>
<dbReference type="InterPro" id="IPR013762">
    <property type="entry name" value="Integrase-like_cat_sf"/>
</dbReference>
<dbReference type="RefSeq" id="WP_002708457.1">
    <property type="nucleotide sequence ID" value="NZ_JH651384.1"/>
</dbReference>
<proteinExistence type="inferred from homology"/>
<evidence type="ECO:0000313" key="6">
    <source>
        <dbReference type="EMBL" id="EIJ34529.1"/>
    </source>
</evidence>
<dbReference type="Gene3D" id="1.10.150.130">
    <property type="match status" value="1"/>
</dbReference>